<dbReference type="InterPro" id="IPR052530">
    <property type="entry name" value="NAD(P)H_nitroreductase"/>
</dbReference>
<dbReference type="Pfam" id="PF00881">
    <property type="entry name" value="Nitroreductase"/>
    <property type="match status" value="1"/>
</dbReference>
<evidence type="ECO:0000256" key="3">
    <source>
        <dbReference type="ARBA" id="ARBA00022643"/>
    </source>
</evidence>
<organism evidence="10 11">
    <name type="scientific">Pseudohongiella nitratireducens</name>
    <dbReference type="NCBI Taxonomy" id="1768907"/>
    <lineage>
        <taxon>Bacteria</taxon>
        <taxon>Pseudomonadati</taxon>
        <taxon>Pseudomonadota</taxon>
        <taxon>Gammaproteobacteria</taxon>
        <taxon>Pseudomonadales</taxon>
        <taxon>Pseudohongiellaceae</taxon>
        <taxon>Pseudohongiella</taxon>
    </lineage>
</organism>
<evidence type="ECO:0000256" key="1">
    <source>
        <dbReference type="ARBA" id="ARBA00007118"/>
    </source>
</evidence>
<dbReference type="EMBL" id="BMIY01000005">
    <property type="protein sequence ID" value="GGG57550.1"/>
    <property type="molecule type" value="Genomic_DNA"/>
</dbReference>
<keyword evidence="5 7" id="KW-0560">Oxidoreductase</keyword>
<evidence type="ECO:0000256" key="6">
    <source>
        <dbReference type="ARBA" id="ARBA00023027"/>
    </source>
</evidence>
<feature type="binding site" description="in other chain" evidence="8">
    <location>
        <begin position="10"/>
        <end position="12"/>
    </location>
    <ligand>
        <name>FMN</name>
        <dbReference type="ChEBI" id="CHEBI:58210"/>
        <note>ligand shared between dimeric partners</note>
    </ligand>
</feature>
<reference evidence="10" key="1">
    <citation type="journal article" date="2014" name="Int. J. Syst. Evol. Microbiol.">
        <title>Complete genome sequence of Corynebacterium casei LMG S-19264T (=DSM 44701T), isolated from a smear-ripened cheese.</title>
        <authorList>
            <consortium name="US DOE Joint Genome Institute (JGI-PGF)"/>
            <person name="Walter F."/>
            <person name="Albersmeier A."/>
            <person name="Kalinowski J."/>
            <person name="Ruckert C."/>
        </authorList>
    </citation>
    <scope>NUCLEOTIDE SEQUENCE</scope>
    <source>
        <strain evidence="10">CGMCC 1.15425</strain>
    </source>
</reference>
<dbReference type="CDD" id="cd02135">
    <property type="entry name" value="YdjA-like"/>
    <property type="match status" value="1"/>
</dbReference>
<dbReference type="InterPro" id="IPR000415">
    <property type="entry name" value="Nitroreductase-like"/>
</dbReference>
<dbReference type="Gene3D" id="3.40.109.10">
    <property type="entry name" value="NADH Oxidase"/>
    <property type="match status" value="1"/>
</dbReference>
<evidence type="ECO:0000256" key="2">
    <source>
        <dbReference type="ARBA" id="ARBA00022630"/>
    </source>
</evidence>
<keyword evidence="11" id="KW-1185">Reference proteome</keyword>
<evidence type="ECO:0000256" key="4">
    <source>
        <dbReference type="ARBA" id="ARBA00022857"/>
    </source>
</evidence>
<keyword evidence="2 7" id="KW-0285">Flavoprotein</keyword>
<reference evidence="10" key="2">
    <citation type="submission" date="2020-09" db="EMBL/GenBank/DDBJ databases">
        <authorList>
            <person name="Sun Q."/>
            <person name="Zhou Y."/>
        </authorList>
    </citation>
    <scope>NUCLEOTIDE SEQUENCE</scope>
    <source>
        <strain evidence="10">CGMCC 1.15425</strain>
    </source>
</reference>
<evidence type="ECO:0000313" key="11">
    <source>
        <dbReference type="Proteomes" id="UP000627715"/>
    </source>
</evidence>
<feature type="binding site" evidence="8">
    <location>
        <position position="35"/>
    </location>
    <ligand>
        <name>FMN</name>
        <dbReference type="ChEBI" id="CHEBI:58210"/>
        <note>ligand shared between dimeric partners</note>
    </ligand>
</feature>
<dbReference type="SUPFAM" id="SSF55469">
    <property type="entry name" value="FMN-dependent nitroreductase-like"/>
    <property type="match status" value="1"/>
</dbReference>
<dbReference type="PIRSF" id="PIRSF000232">
    <property type="entry name" value="YdjA"/>
    <property type="match status" value="1"/>
</dbReference>
<comment type="caution">
    <text evidence="10">The sequence shown here is derived from an EMBL/GenBank/DDBJ whole genome shotgun (WGS) entry which is preliminary data.</text>
</comment>
<gene>
    <name evidence="10" type="ORF">GCM10011403_13520</name>
</gene>
<dbReference type="PANTHER" id="PTHR43821">
    <property type="entry name" value="NAD(P)H NITROREDUCTASE YDJA-RELATED"/>
    <property type="match status" value="1"/>
</dbReference>
<dbReference type="Proteomes" id="UP000627715">
    <property type="component" value="Unassembled WGS sequence"/>
</dbReference>
<sequence>MDAITALQNRVSAPRLTDKAPDEATLDAICRCALRAADHGLLRPWRFLLIRGQSRHRLGELFIQASLQDSPDLTAAEQESTGNKALRAPLIIVGITSPKDHPKVPVLEQQQSTAAAMQNIINAAYALNVGAIWRTGSMATHPVVRTGLGLAPGEEITGFIYLGEIDGPLRPLRPEDPAQYFQEW</sequence>
<comment type="cofactor">
    <cofactor evidence="8">
        <name>FMN</name>
        <dbReference type="ChEBI" id="CHEBI:58210"/>
    </cofactor>
    <text evidence="8">Binds 1 FMN per subunit.</text>
</comment>
<keyword evidence="3 7" id="KW-0288">FMN</keyword>
<accession>A0A917LU50</accession>
<evidence type="ECO:0000256" key="8">
    <source>
        <dbReference type="PIRSR" id="PIRSR000232-1"/>
    </source>
</evidence>
<dbReference type="GO" id="GO:0016491">
    <property type="term" value="F:oxidoreductase activity"/>
    <property type="evidence" value="ECO:0007669"/>
    <property type="project" value="UniProtKB-UniRule"/>
</dbReference>
<evidence type="ECO:0000259" key="9">
    <source>
        <dbReference type="Pfam" id="PF00881"/>
    </source>
</evidence>
<name>A0A917LU50_9GAMM</name>
<dbReference type="PANTHER" id="PTHR43821:SF1">
    <property type="entry name" value="NAD(P)H NITROREDUCTASE YDJA-RELATED"/>
    <property type="match status" value="1"/>
</dbReference>
<comment type="similarity">
    <text evidence="1 7">Belongs to the nitroreductase family.</text>
</comment>
<evidence type="ECO:0000256" key="5">
    <source>
        <dbReference type="ARBA" id="ARBA00023002"/>
    </source>
</evidence>
<feature type="domain" description="Nitroreductase" evidence="9">
    <location>
        <begin position="9"/>
        <end position="163"/>
    </location>
</feature>
<feature type="binding site" description="in other chain" evidence="8">
    <location>
        <begin position="133"/>
        <end position="135"/>
    </location>
    <ligand>
        <name>FMN</name>
        <dbReference type="ChEBI" id="CHEBI:58210"/>
        <note>ligand shared between dimeric partners</note>
    </ligand>
</feature>
<feature type="binding site" evidence="8">
    <location>
        <position position="39"/>
    </location>
    <ligand>
        <name>FMN</name>
        <dbReference type="ChEBI" id="CHEBI:58210"/>
        <note>ligand shared between dimeric partners</note>
    </ligand>
</feature>
<dbReference type="InterPro" id="IPR026021">
    <property type="entry name" value="YdjA-like"/>
</dbReference>
<keyword evidence="6 7" id="KW-0520">NAD</keyword>
<protein>
    <recommendedName>
        <fullName evidence="7">Putative NAD(P)H nitroreductase</fullName>
        <ecNumber evidence="7">1.-.-.-</ecNumber>
    </recommendedName>
</protein>
<dbReference type="EC" id="1.-.-.-" evidence="7"/>
<proteinExistence type="inferred from homology"/>
<evidence type="ECO:0000313" key="10">
    <source>
        <dbReference type="EMBL" id="GGG57550.1"/>
    </source>
</evidence>
<dbReference type="AlphaFoldDB" id="A0A917LU50"/>
<dbReference type="InterPro" id="IPR029479">
    <property type="entry name" value="Nitroreductase"/>
</dbReference>
<dbReference type="OrthoDB" id="9804207at2"/>
<keyword evidence="4 7" id="KW-0521">NADP</keyword>
<evidence type="ECO:0000256" key="7">
    <source>
        <dbReference type="PIRNR" id="PIRNR000232"/>
    </source>
</evidence>